<evidence type="ECO:0000313" key="1">
    <source>
        <dbReference type="EMBL" id="GAA1198639.1"/>
    </source>
</evidence>
<gene>
    <name evidence="1" type="ORF">GCM10009654_64160</name>
</gene>
<protein>
    <submittedName>
        <fullName evidence="1">Uncharacterized protein</fullName>
    </submittedName>
</protein>
<keyword evidence="2" id="KW-1185">Reference proteome</keyword>
<reference evidence="1 2" key="1">
    <citation type="journal article" date="2019" name="Int. J. Syst. Evol. Microbiol.">
        <title>The Global Catalogue of Microorganisms (GCM) 10K type strain sequencing project: providing services to taxonomists for standard genome sequencing and annotation.</title>
        <authorList>
            <consortium name="The Broad Institute Genomics Platform"/>
            <consortium name="The Broad Institute Genome Sequencing Center for Infectious Disease"/>
            <person name="Wu L."/>
            <person name="Ma J."/>
        </authorList>
    </citation>
    <scope>NUCLEOTIDE SEQUENCE [LARGE SCALE GENOMIC DNA]</scope>
    <source>
        <strain evidence="1 2">JCM 12696</strain>
    </source>
</reference>
<sequence length="86" mass="9319">MWTAGLYQVREVNWVAHAFFGVATDLVESVAALFRDVPAEDRATLAALLRECAELETDPVRQRSMLALPEDIGLLDGDGDGDGDEG</sequence>
<dbReference type="Proteomes" id="UP001501371">
    <property type="component" value="Unassembled WGS sequence"/>
</dbReference>
<comment type="caution">
    <text evidence="1">The sequence shown here is derived from an EMBL/GenBank/DDBJ whole genome shotgun (WGS) entry which is preliminary data.</text>
</comment>
<organism evidence="1 2">
    <name type="scientific">Streptomyces hebeiensis</name>
    <dbReference type="NCBI Taxonomy" id="229486"/>
    <lineage>
        <taxon>Bacteria</taxon>
        <taxon>Bacillati</taxon>
        <taxon>Actinomycetota</taxon>
        <taxon>Actinomycetes</taxon>
        <taxon>Kitasatosporales</taxon>
        <taxon>Streptomycetaceae</taxon>
        <taxon>Streptomyces</taxon>
    </lineage>
</organism>
<evidence type="ECO:0000313" key="2">
    <source>
        <dbReference type="Proteomes" id="UP001501371"/>
    </source>
</evidence>
<dbReference type="EMBL" id="BAAAKV010000096">
    <property type="protein sequence ID" value="GAA1198639.1"/>
    <property type="molecule type" value="Genomic_DNA"/>
</dbReference>
<proteinExistence type="predicted"/>
<accession>A0ABN1VAI1</accession>
<name>A0ABN1VAI1_9ACTN</name>